<name>A0A1B0B9I1_9MUSC</name>
<dbReference type="EnsemblMetazoa" id="GPPI023125-RA">
    <property type="protein sequence ID" value="GPPI023125-PA"/>
    <property type="gene ID" value="GPPI023125"/>
</dbReference>
<protein>
    <submittedName>
        <fullName evidence="1">Uncharacterized protein</fullName>
    </submittedName>
</protein>
<reference evidence="1" key="2">
    <citation type="submission" date="2020-05" db="UniProtKB">
        <authorList>
            <consortium name="EnsemblMetazoa"/>
        </authorList>
    </citation>
    <scope>IDENTIFICATION</scope>
    <source>
        <strain evidence="1">IAEA</strain>
    </source>
</reference>
<evidence type="ECO:0000313" key="1">
    <source>
        <dbReference type="EnsemblMetazoa" id="GPPI023125-PA"/>
    </source>
</evidence>
<dbReference type="AlphaFoldDB" id="A0A1B0B9I1"/>
<sequence>MLLVEEINSINKTPHNKYHHRQTARLLPKCRACIDAAIDSLGYYDDHPYREEVPPQRPLTHVHPSKYIV</sequence>
<dbReference type="EMBL" id="JXJN01010427">
    <property type="status" value="NOT_ANNOTATED_CDS"/>
    <property type="molecule type" value="Genomic_DNA"/>
</dbReference>
<accession>A0A1B0B9I1</accession>
<reference evidence="2" key="1">
    <citation type="submission" date="2015-01" db="EMBL/GenBank/DDBJ databases">
        <authorList>
            <person name="Aksoy S."/>
            <person name="Warren W."/>
            <person name="Wilson R.K."/>
        </authorList>
    </citation>
    <scope>NUCLEOTIDE SEQUENCE [LARGE SCALE GENOMIC DNA]</scope>
    <source>
        <strain evidence="2">IAEA</strain>
    </source>
</reference>
<dbReference type="VEuPathDB" id="VectorBase:GPPI023125"/>
<organism evidence="1 2">
    <name type="scientific">Glossina palpalis gambiensis</name>
    <dbReference type="NCBI Taxonomy" id="67801"/>
    <lineage>
        <taxon>Eukaryota</taxon>
        <taxon>Metazoa</taxon>
        <taxon>Ecdysozoa</taxon>
        <taxon>Arthropoda</taxon>
        <taxon>Hexapoda</taxon>
        <taxon>Insecta</taxon>
        <taxon>Pterygota</taxon>
        <taxon>Neoptera</taxon>
        <taxon>Endopterygota</taxon>
        <taxon>Diptera</taxon>
        <taxon>Brachycera</taxon>
        <taxon>Muscomorpha</taxon>
        <taxon>Hippoboscoidea</taxon>
        <taxon>Glossinidae</taxon>
        <taxon>Glossina</taxon>
    </lineage>
</organism>
<dbReference type="Proteomes" id="UP000092460">
    <property type="component" value="Unassembled WGS sequence"/>
</dbReference>
<evidence type="ECO:0000313" key="2">
    <source>
        <dbReference type="Proteomes" id="UP000092460"/>
    </source>
</evidence>
<keyword evidence="2" id="KW-1185">Reference proteome</keyword>
<proteinExistence type="predicted"/>